<dbReference type="Gene3D" id="3.30.2310.20">
    <property type="entry name" value="RelE-like"/>
    <property type="match status" value="1"/>
</dbReference>
<proteinExistence type="inferred from homology"/>
<dbReference type="RefSeq" id="WP_380796568.1">
    <property type="nucleotide sequence ID" value="NZ_JBHRVU010000004.1"/>
</dbReference>
<reference evidence="4" key="1">
    <citation type="journal article" date="2019" name="Int. J. Syst. Evol. Microbiol.">
        <title>The Global Catalogue of Microorganisms (GCM) 10K type strain sequencing project: providing services to taxonomists for standard genome sequencing and annotation.</title>
        <authorList>
            <consortium name="The Broad Institute Genomics Platform"/>
            <consortium name="The Broad Institute Genome Sequencing Center for Infectious Disease"/>
            <person name="Wu L."/>
            <person name="Ma J."/>
        </authorList>
    </citation>
    <scope>NUCLEOTIDE SEQUENCE [LARGE SCALE GENOMIC DNA]</scope>
    <source>
        <strain evidence="4">CCM 7491</strain>
    </source>
</reference>
<keyword evidence="4" id="KW-1185">Reference proteome</keyword>
<comment type="similarity">
    <text evidence="1">Belongs to the RelE toxin family.</text>
</comment>
<dbReference type="InterPro" id="IPR035093">
    <property type="entry name" value="RelE/ParE_toxin_dom_sf"/>
</dbReference>
<keyword evidence="2" id="KW-1277">Toxin-antitoxin system</keyword>
<dbReference type="InterPro" id="IPR007712">
    <property type="entry name" value="RelE/ParE_toxin"/>
</dbReference>
<dbReference type="PANTHER" id="PTHR33755">
    <property type="entry name" value="TOXIN PARE1-RELATED"/>
    <property type="match status" value="1"/>
</dbReference>
<evidence type="ECO:0000256" key="1">
    <source>
        <dbReference type="ARBA" id="ARBA00006226"/>
    </source>
</evidence>
<protein>
    <submittedName>
        <fullName evidence="3">Type II toxin-antitoxin system RelE/ParE family toxin</fullName>
    </submittedName>
</protein>
<evidence type="ECO:0000313" key="4">
    <source>
        <dbReference type="Proteomes" id="UP001595681"/>
    </source>
</evidence>
<dbReference type="Proteomes" id="UP001595681">
    <property type="component" value="Unassembled WGS sequence"/>
</dbReference>
<sequence>MTAEKRYLVNITQGAADDLEAIHAYTADQRSLDDADTLLDSLYERVETLEYFSLRGSMVPEATEVGNREVRQILHLPYRLIYHVAQDRVAIMAIVDGRRDVQTLLKGRLLAP</sequence>
<accession>A0ABV7NJD9</accession>
<evidence type="ECO:0000313" key="3">
    <source>
        <dbReference type="EMBL" id="MFC3442442.1"/>
    </source>
</evidence>
<dbReference type="InterPro" id="IPR051803">
    <property type="entry name" value="TA_system_RelE-like_toxin"/>
</dbReference>
<organism evidence="3 4">
    <name type="scientific">Sphingobium rhizovicinum</name>
    <dbReference type="NCBI Taxonomy" id="432308"/>
    <lineage>
        <taxon>Bacteria</taxon>
        <taxon>Pseudomonadati</taxon>
        <taxon>Pseudomonadota</taxon>
        <taxon>Alphaproteobacteria</taxon>
        <taxon>Sphingomonadales</taxon>
        <taxon>Sphingomonadaceae</taxon>
        <taxon>Sphingobium</taxon>
    </lineage>
</organism>
<evidence type="ECO:0000256" key="2">
    <source>
        <dbReference type="ARBA" id="ARBA00022649"/>
    </source>
</evidence>
<dbReference type="Pfam" id="PF05016">
    <property type="entry name" value="ParE_toxin"/>
    <property type="match status" value="1"/>
</dbReference>
<gene>
    <name evidence="3" type="ORF">ACFOKF_14805</name>
</gene>
<dbReference type="EMBL" id="JBHRVU010000004">
    <property type="protein sequence ID" value="MFC3442442.1"/>
    <property type="molecule type" value="Genomic_DNA"/>
</dbReference>
<name>A0ABV7NJD9_9SPHN</name>
<comment type="caution">
    <text evidence="3">The sequence shown here is derived from an EMBL/GenBank/DDBJ whole genome shotgun (WGS) entry which is preliminary data.</text>
</comment>